<name>A0A6J2XU70_SITOR</name>
<dbReference type="Gene3D" id="3.60.10.10">
    <property type="entry name" value="Endonuclease/exonuclease/phosphatase"/>
    <property type="match status" value="1"/>
</dbReference>
<accession>A0A6J2XU70</accession>
<gene>
    <name evidence="3" type="primary">LOC115881295</name>
</gene>
<dbReference type="CDD" id="cd01650">
    <property type="entry name" value="RT_nLTR_like"/>
    <property type="match status" value="1"/>
</dbReference>
<dbReference type="PANTHER" id="PTHR36688">
    <property type="entry name" value="ENDO/EXONUCLEASE/PHOSPHATASE DOMAIN-CONTAINING PROTEIN"/>
    <property type="match status" value="1"/>
</dbReference>
<proteinExistence type="predicted"/>
<dbReference type="Proteomes" id="UP000504635">
    <property type="component" value="Unplaced"/>
</dbReference>
<evidence type="ECO:0000259" key="1">
    <source>
        <dbReference type="PROSITE" id="PS50878"/>
    </source>
</evidence>
<dbReference type="OrthoDB" id="6744264at2759"/>
<organism evidence="2 3">
    <name type="scientific">Sitophilus oryzae</name>
    <name type="common">Rice weevil</name>
    <name type="synonym">Curculio oryzae</name>
    <dbReference type="NCBI Taxonomy" id="7048"/>
    <lineage>
        <taxon>Eukaryota</taxon>
        <taxon>Metazoa</taxon>
        <taxon>Ecdysozoa</taxon>
        <taxon>Arthropoda</taxon>
        <taxon>Hexapoda</taxon>
        <taxon>Insecta</taxon>
        <taxon>Pterygota</taxon>
        <taxon>Neoptera</taxon>
        <taxon>Endopterygota</taxon>
        <taxon>Coleoptera</taxon>
        <taxon>Polyphaga</taxon>
        <taxon>Cucujiformia</taxon>
        <taxon>Curculionidae</taxon>
        <taxon>Dryophthorinae</taxon>
        <taxon>Sitophilus</taxon>
    </lineage>
</organism>
<dbReference type="KEGG" id="soy:115881295"/>
<dbReference type="InterPro" id="IPR000477">
    <property type="entry name" value="RT_dom"/>
</dbReference>
<dbReference type="SUPFAM" id="SSF56672">
    <property type="entry name" value="DNA/RNA polymerases"/>
    <property type="match status" value="1"/>
</dbReference>
<dbReference type="InterPro" id="IPR052560">
    <property type="entry name" value="RdDP_mobile_element"/>
</dbReference>
<dbReference type="PANTHER" id="PTHR36688:SF1">
    <property type="entry name" value="ENDONUCLEASE_EXONUCLEASE_PHOSPHATASE DOMAIN-CONTAINING PROTEIN"/>
    <property type="match status" value="1"/>
</dbReference>
<evidence type="ECO:0000313" key="3">
    <source>
        <dbReference type="RefSeq" id="XP_030754581.1"/>
    </source>
</evidence>
<dbReference type="InterPro" id="IPR043502">
    <property type="entry name" value="DNA/RNA_pol_sf"/>
</dbReference>
<dbReference type="RefSeq" id="XP_030754581.1">
    <property type="nucleotide sequence ID" value="XM_030898721.1"/>
</dbReference>
<dbReference type="GeneID" id="115881295"/>
<dbReference type="InterPro" id="IPR036691">
    <property type="entry name" value="Endo/exonu/phosph_ase_sf"/>
</dbReference>
<feature type="domain" description="Reverse transcriptase" evidence="1">
    <location>
        <begin position="449"/>
        <end position="699"/>
    </location>
</feature>
<dbReference type="PROSITE" id="PS50878">
    <property type="entry name" value="RT_POL"/>
    <property type="match status" value="1"/>
</dbReference>
<protein>
    <submittedName>
        <fullName evidence="3">Uncharacterized protein LOC115881295</fullName>
    </submittedName>
</protein>
<dbReference type="InParanoid" id="A0A6J2XU70"/>
<keyword evidence="2" id="KW-1185">Reference proteome</keyword>
<dbReference type="Pfam" id="PF14529">
    <property type="entry name" value="Exo_endo_phos_2"/>
    <property type="match status" value="1"/>
</dbReference>
<dbReference type="InterPro" id="IPR005135">
    <property type="entry name" value="Endo/exonuclease/phosphatase"/>
</dbReference>
<sequence>MDSYIRKSSKHGPPQDQLTKNLGKTIRICQLNAEGLSRAKSEYITKLLLDQKIDMAVIQETHIESEDQQRRRGKIHGFDLLGATYHRSYGVATYVRNDIENAILLNSTVTSNIHQVVTKIADITVVNAYKPPQTSWPDNVLNVSPHPAIYAGDFNSHHTAWKYRTTDENGDRLASWADSHDLHLIFDAKERNSFRSAAWNTETNPDLCFVSDNAKKRPISMSRKVLDDFPHSQHRPIVLETGIKIPIIHSTPRPRWNFGKAQWDKFAMELDKVVRWIPPKSHNYGRFGKAVITTAKKCIPRGFRKEYVPGWSDDMEQLYQEFQNNGDSEIADELLIGAWSLLRKLGSSNPPTREPPEVSADQIAAKVITLSKAPSSKQQNANIKKQLTICRQKASAHSEYAKSFSVEEVDKALENTKSGKAPGFDGIRPEFLKNCGKHTRMWLSKFYSDILLTGHIPIELKKSKIVAVLKPNKPKNVPESYRPIALLSSCYKLLERMLLNRIGPLILEHTPVEQAGFRPHRSCVDQVLSLTIHIEAGFQKQQKTTVVYVDLTAAYDTVWREGLLYKFLNVVPCSRIASLLNNMLCDRPFQIITGKNRSKIRHLNNGLPQGSVLAPVLFNLYISDIPHTTSTKFGHADDLALAIRSKTIEEANGLLSENLSVLGKYFANWRLIPNMNKTEVSCFHLNNNTGRHDFCNTSQLQNFFIKICF</sequence>
<dbReference type="AlphaFoldDB" id="A0A6J2XU70"/>
<reference evidence="3" key="1">
    <citation type="submission" date="2025-08" db="UniProtKB">
        <authorList>
            <consortium name="RefSeq"/>
        </authorList>
    </citation>
    <scope>IDENTIFICATION</scope>
    <source>
        <tissue evidence="3">Gonads</tissue>
    </source>
</reference>
<dbReference type="GO" id="GO:0003824">
    <property type="term" value="F:catalytic activity"/>
    <property type="evidence" value="ECO:0007669"/>
    <property type="project" value="InterPro"/>
</dbReference>
<dbReference type="GO" id="GO:0071897">
    <property type="term" value="P:DNA biosynthetic process"/>
    <property type="evidence" value="ECO:0007669"/>
    <property type="project" value="UniProtKB-ARBA"/>
</dbReference>
<evidence type="ECO:0000313" key="2">
    <source>
        <dbReference type="Proteomes" id="UP000504635"/>
    </source>
</evidence>
<dbReference type="Pfam" id="PF00078">
    <property type="entry name" value="RVT_1"/>
    <property type="match status" value="1"/>
</dbReference>
<dbReference type="SUPFAM" id="SSF56219">
    <property type="entry name" value="DNase I-like"/>
    <property type="match status" value="1"/>
</dbReference>